<dbReference type="KEGG" id="ngr:NAEGRDRAFT_57397"/>
<comment type="subcellular location">
    <subcellularLocation>
        <location evidence="1">Cell membrane</location>
    </subcellularLocation>
</comment>
<dbReference type="VEuPathDB" id="AmoebaDB:NAEGRDRAFT_57397"/>
<dbReference type="InParanoid" id="D2V7M4"/>
<dbReference type="PANTHER" id="PTHR46388:SF2">
    <property type="entry name" value="NHL REPEAT-CONTAINING PROTEIN 2"/>
    <property type="match status" value="1"/>
</dbReference>
<dbReference type="InterPro" id="IPR046338">
    <property type="entry name" value="GAIN_dom_sf"/>
</dbReference>
<keyword evidence="10" id="KW-0732">Signal</keyword>
<evidence type="ECO:0000256" key="4">
    <source>
        <dbReference type="ARBA" id="ARBA00022737"/>
    </source>
</evidence>
<evidence type="ECO:0000256" key="3">
    <source>
        <dbReference type="ARBA" id="ARBA00022692"/>
    </source>
</evidence>
<dbReference type="Gene3D" id="2.60.220.50">
    <property type="match status" value="1"/>
</dbReference>
<protein>
    <submittedName>
        <fullName evidence="12">Predicted protein</fullName>
    </submittedName>
</protein>
<dbReference type="PROSITE" id="PS51257">
    <property type="entry name" value="PROKAR_LIPOPROTEIN"/>
    <property type="match status" value="1"/>
</dbReference>
<dbReference type="Gene3D" id="2.120.10.30">
    <property type="entry name" value="TolB, C-terminal domain"/>
    <property type="match status" value="2"/>
</dbReference>
<reference evidence="12 13" key="1">
    <citation type="journal article" date="2010" name="Cell">
        <title>The genome of Naegleria gruberi illuminates early eukaryotic versatility.</title>
        <authorList>
            <person name="Fritz-Laylin L.K."/>
            <person name="Prochnik S.E."/>
            <person name="Ginger M.L."/>
            <person name="Dacks J.B."/>
            <person name="Carpenter M.L."/>
            <person name="Field M.C."/>
            <person name="Kuo A."/>
            <person name="Paredez A."/>
            <person name="Chapman J."/>
            <person name="Pham J."/>
            <person name="Shu S."/>
            <person name="Neupane R."/>
            <person name="Cipriano M."/>
            <person name="Mancuso J."/>
            <person name="Tu H."/>
            <person name="Salamov A."/>
            <person name="Lindquist E."/>
            <person name="Shapiro H."/>
            <person name="Lucas S."/>
            <person name="Grigoriev I.V."/>
            <person name="Cande W.Z."/>
            <person name="Fulton C."/>
            <person name="Rokhsar D.S."/>
            <person name="Dawson S.C."/>
        </authorList>
    </citation>
    <scope>NUCLEOTIDE SEQUENCE [LARGE SCALE GENOMIC DNA]</scope>
    <source>
        <strain evidence="12 13">NEG-M</strain>
    </source>
</reference>
<keyword evidence="7" id="KW-1015">Disulfide bond</keyword>
<keyword evidence="2" id="KW-1003">Cell membrane</keyword>
<sequence length="880" mass="95798">MKLNIILISLVFVVLFSCASAQYQPPLAKQLHLRGQPGLDGPGFGQFVFTIEKKQDSNTIQVTMKLNATLLTMETSLQYNKYIYQDGNSNLAEFRYYKSCVSMSVVKPSYSINGNVINIVLPDPSDSLLMYNFKLEKIEISQQEKIDLMFDVMNKDIAELKERLWFLEPGSSNKIAKNRQITSNDNALIEFIEGKTSSFTGIYHDATILKAGKVFLIGNQFTYCASDSYRCDYYYHSLTSSSSQYSIGTFTQTPLTIELPRSATIKKIRFEIANGGSCPYTDTINLSIKRYFVRNSKPTNVVNSGSSYSTWYMNTLDNPSFSITQKKLTDGFVQYELESESYSLVDTIVLFITTNGFKSPSGTVFDGKFYDLTLVTSIAGQSSSSGDSGDGGQALLAKFLFPHAIAYANAGTGSGGFSGDGVLAINAKLYFPRGVSVDPFKGDVYIADSYNNRIRKVSNGFISTIAGTGSAGFTGDGELAIAAKLDTPYSVAYSNTSGLVYILDTNNARIRNIKPTTGFIYTYIGGTRGYSGDGQVVGSQTQIDFSYGISLSEKDDLVIADTFSGAIRVVSKATDIISTLVGDGSGSFSFSGDGGPAKRVCNQGTCIGPDNCICKEGWIGRNCTTPYCIGTLELVNNTFKCGGQNGNIETKELIYSLKEVNNQNITFTKFGSSVTVNFPTAVKDYLINERGFNSTEVVKVISSVSSSSGPSSEEAYAISSVVTISMFNINDEKIPIVDLEEPIELYFSNLSTAKDTNALLNFTCMFFDNSDKEWKTDGIETTINDLKFSPSSNIVTFSMSCRTSHLTSFAVIDQNYKKANTKGREPENSEPILVNDNTVLIAVVASSVGGVVVVCVAGVLLAVVIALFIRARMKKAKNVA</sequence>
<evidence type="ECO:0000256" key="1">
    <source>
        <dbReference type="ARBA" id="ARBA00004236"/>
    </source>
</evidence>
<evidence type="ECO:0000256" key="6">
    <source>
        <dbReference type="ARBA" id="ARBA00023136"/>
    </source>
</evidence>
<feature type="transmembrane region" description="Helical" evidence="9">
    <location>
        <begin position="839"/>
        <end position="869"/>
    </location>
</feature>
<keyword evidence="4" id="KW-0677">Repeat</keyword>
<feature type="signal peptide" evidence="10">
    <location>
        <begin position="1"/>
        <end position="21"/>
    </location>
</feature>
<evidence type="ECO:0000256" key="10">
    <source>
        <dbReference type="SAM" id="SignalP"/>
    </source>
</evidence>
<evidence type="ECO:0000313" key="12">
    <source>
        <dbReference type="EMBL" id="EFC47406.1"/>
    </source>
</evidence>
<dbReference type="Pfam" id="PF01436">
    <property type="entry name" value="NHL"/>
    <property type="match status" value="1"/>
</dbReference>
<gene>
    <name evidence="12" type="ORF">NAEGRDRAFT_57397</name>
</gene>
<dbReference type="PROSITE" id="PS50221">
    <property type="entry name" value="GAIN_B"/>
    <property type="match status" value="1"/>
</dbReference>
<dbReference type="eggNOG" id="KOG2177">
    <property type="taxonomic scope" value="Eukaryota"/>
</dbReference>
<dbReference type="InterPro" id="IPR000742">
    <property type="entry name" value="EGF"/>
</dbReference>
<feature type="domain" description="GAIN-B" evidence="11">
    <location>
        <begin position="652"/>
        <end position="819"/>
    </location>
</feature>
<evidence type="ECO:0000256" key="7">
    <source>
        <dbReference type="ARBA" id="ARBA00023157"/>
    </source>
</evidence>
<dbReference type="PROSITE" id="PS00022">
    <property type="entry name" value="EGF_1"/>
    <property type="match status" value="1"/>
</dbReference>
<dbReference type="InterPro" id="IPR001258">
    <property type="entry name" value="NHL_repeat"/>
</dbReference>
<keyword evidence="13" id="KW-1185">Reference proteome</keyword>
<dbReference type="PROSITE" id="PS51125">
    <property type="entry name" value="NHL"/>
    <property type="match status" value="1"/>
</dbReference>
<dbReference type="SUPFAM" id="SSF63829">
    <property type="entry name" value="Calcium-dependent phosphotriesterase"/>
    <property type="match status" value="1"/>
</dbReference>
<dbReference type="GO" id="GO:0005886">
    <property type="term" value="C:plasma membrane"/>
    <property type="evidence" value="ECO:0007669"/>
    <property type="project" value="UniProtKB-SubCell"/>
</dbReference>
<dbReference type="InterPro" id="IPR057244">
    <property type="entry name" value="GAIN_B"/>
</dbReference>
<proteinExistence type="predicted"/>
<feature type="repeat" description="NHL" evidence="8">
    <location>
        <begin position="429"/>
        <end position="460"/>
    </location>
</feature>
<keyword evidence="3 9" id="KW-0812">Transmembrane</keyword>
<evidence type="ECO:0000313" key="13">
    <source>
        <dbReference type="Proteomes" id="UP000006671"/>
    </source>
</evidence>
<dbReference type="PROSITE" id="PS01186">
    <property type="entry name" value="EGF_2"/>
    <property type="match status" value="1"/>
</dbReference>
<dbReference type="Proteomes" id="UP000006671">
    <property type="component" value="Unassembled WGS sequence"/>
</dbReference>
<dbReference type="GeneID" id="8849449"/>
<name>D2V7M4_NAEGR</name>
<keyword evidence="6 9" id="KW-0472">Membrane</keyword>
<evidence type="ECO:0000259" key="11">
    <source>
        <dbReference type="PROSITE" id="PS50221"/>
    </source>
</evidence>
<dbReference type="RefSeq" id="XP_002680150.1">
    <property type="nucleotide sequence ID" value="XM_002680104.1"/>
</dbReference>
<evidence type="ECO:0000256" key="2">
    <source>
        <dbReference type="ARBA" id="ARBA00022475"/>
    </source>
</evidence>
<dbReference type="AlphaFoldDB" id="D2V7M4"/>
<keyword evidence="5 9" id="KW-1133">Transmembrane helix</keyword>
<dbReference type="PANTHER" id="PTHR46388">
    <property type="entry name" value="NHL REPEAT-CONTAINING PROTEIN 2"/>
    <property type="match status" value="1"/>
</dbReference>
<dbReference type="EMBL" id="GG738855">
    <property type="protein sequence ID" value="EFC47406.1"/>
    <property type="molecule type" value="Genomic_DNA"/>
</dbReference>
<dbReference type="InterPro" id="IPR011042">
    <property type="entry name" value="6-blade_b-propeller_TolB-like"/>
</dbReference>
<feature type="chain" id="PRO_5003038492" evidence="10">
    <location>
        <begin position="22"/>
        <end position="880"/>
    </location>
</feature>
<evidence type="ECO:0000256" key="9">
    <source>
        <dbReference type="SAM" id="Phobius"/>
    </source>
</evidence>
<evidence type="ECO:0000256" key="8">
    <source>
        <dbReference type="PROSITE-ProRule" id="PRU00504"/>
    </source>
</evidence>
<evidence type="ECO:0000256" key="5">
    <source>
        <dbReference type="ARBA" id="ARBA00022989"/>
    </source>
</evidence>
<organism evidence="13">
    <name type="scientific">Naegleria gruberi</name>
    <name type="common">Amoeba</name>
    <dbReference type="NCBI Taxonomy" id="5762"/>
    <lineage>
        <taxon>Eukaryota</taxon>
        <taxon>Discoba</taxon>
        <taxon>Heterolobosea</taxon>
        <taxon>Tetramitia</taxon>
        <taxon>Eutetramitia</taxon>
        <taxon>Vahlkampfiidae</taxon>
        <taxon>Naegleria</taxon>
    </lineage>
</organism>
<accession>D2V7M4</accession>